<dbReference type="KEGG" id="ngv:CDO52_12405"/>
<reference evidence="3 4" key="1">
    <citation type="submission" date="2017-08" db="EMBL/GenBank/DDBJ databases">
        <title>The complete genome sequence of Nocardiopsis gilva YIM 90087.</title>
        <authorList>
            <person name="Yin M."/>
            <person name="Tang S."/>
        </authorList>
    </citation>
    <scope>NUCLEOTIDE SEQUENCE [LARGE SCALE GENOMIC DNA]</scope>
    <source>
        <strain evidence="3 4">YIM 90087</strain>
    </source>
</reference>
<evidence type="ECO:0000313" key="4">
    <source>
        <dbReference type="Proteomes" id="UP000215005"/>
    </source>
</evidence>
<accession>A0A223S5T2</accession>
<feature type="transmembrane region" description="Helical" evidence="1">
    <location>
        <begin position="6"/>
        <end position="25"/>
    </location>
</feature>
<dbReference type="SUPFAM" id="SSF52833">
    <property type="entry name" value="Thioredoxin-like"/>
    <property type="match status" value="1"/>
</dbReference>
<name>A0A223S5T2_9ACTN</name>
<evidence type="ECO:0000259" key="2">
    <source>
        <dbReference type="PROSITE" id="PS51352"/>
    </source>
</evidence>
<dbReference type="Pfam" id="PF00578">
    <property type="entry name" value="AhpC-TSA"/>
    <property type="match status" value="1"/>
</dbReference>
<dbReference type="AlphaFoldDB" id="A0A223S5T2"/>
<dbReference type="RefSeq" id="WP_083919687.1">
    <property type="nucleotide sequence ID" value="NZ_ANBG01000029.1"/>
</dbReference>
<feature type="domain" description="Thioredoxin" evidence="2">
    <location>
        <begin position="45"/>
        <end position="185"/>
    </location>
</feature>
<keyword evidence="1" id="KW-1133">Transmembrane helix</keyword>
<sequence length="198" mass="22141">MSTESVLAVLWVVVSFNLLLTLRLASKMRKGVPPPASASPEVPSVPTGAAAPPFEATTLDGRPFSLREYENRAVTFVFFYHGCATCRSHFPTISRLFAIAQRANSELVLVTYDEQKDSRPATEEMVKEFRIPAKVLFVPLGHELEKTYNPRKATPFFIHIENGIVRRNGGLGGDEWDQLVAEWHAKAEAGRRLIRKFA</sequence>
<dbReference type="EMBL" id="CP022753">
    <property type="protein sequence ID" value="ASU83480.1"/>
    <property type="molecule type" value="Genomic_DNA"/>
</dbReference>
<dbReference type="OrthoDB" id="3544182at2"/>
<proteinExistence type="predicted"/>
<keyword evidence="1" id="KW-0472">Membrane</keyword>
<dbReference type="Gene3D" id="3.40.30.10">
    <property type="entry name" value="Glutaredoxin"/>
    <property type="match status" value="1"/>
</dbReference>
<keyword evidence="1" id="KW-0812">Transmembrane</keyword>
<protein>
    <recommendedName>
        <fullName evidence="2">Thioredoxin domain-containing protein</fullName>
    </recommendedName>
</protein>
<dbReference type="InterPro" id="IPR036249">
    <property type="entry name" value="Thioredoxin-like_sf"/>
</dbReference>
<keyword evidence="4" id="KW-1185">Reference proteome</keyword>
<dbReference type="Proteomes" id="UP000215005">
    <property type="component" value="Chromosome"/>
</dbReference>
<dbReference type="InterPro" id="IPR013766">
    <property type="entry name" value="Thioredoxin_domain"/>
</dbReference>
<dbReference type="GO" id="GO:0016209">
    <property type="term" value="F:antioxidant activity"/>
    <property type="evidence" value="ECO:0007669"/>
    <property type="project" value="InterPro"/>
</dbReference>
<gene>
    <name evidence="3" type="ORF">CDO52_12405</name>
</gene>
<dbReference type="InterPro" id="IPR000866">
    <property type="entry name" value="AhpC/TSA"/>
</dbReference>
<dbReference type="GO" id="GO:0016491">
    <property type="term" value="F:oxidoreductase activity"/>
    <property type="evidence" value="ECO:0007669"/>
    <property type="project" value="InterPro"/>
</dbReference>
<evidence type="ECO:0000313" key="3">
    <source>
        <dbReference type="EMBL" id="ASU83480.1"/>
    </source>
</evidence>
<organism evidence="3 4">
    <name type="scientific">Nocardiopsis gilva YIM 90087</name>
    <dbReference type="NCBI Taxonomy" id="1235441"/>
    <lineage>
        <taxon>Bacteria</taxon>
        <taxon>Bacillati</taxon>
        <taxon>Actinomycetota</taxon>
        <taxon>Actinomycetes</taxon>
        <taxon>Streptosporangiales</taxon>
        <taxon>Nocardiopsidaceae</taxon>
        <taxon>Nocardiopsis</taxon>
    </lineage>
</organism>
<evidence type="ECO:0000256" key="1">
    <source>
        <dbReference type="SAM" id="Phobius"/>
    </source>
</evidence>
<dbReference type="PROSITE" id="PS51352">
    <property type="entry name" value="THIOREDOXIN_2"/>
    <property type="match status" value="1"/>
</dbReference>